<keyword evidence="6" id="KW-0472">Membrane</keyword>
<dbReference type="Gene3D" id="2.60.40.10">
    <property type="entry name" value="Immunoglobulins"/>
    <property type="match status" value="10"/>
</dbReference>
<keyword evidence="3" id="KW-1015">Disulfide bond</keyword>
<evidence type="ECO:0000256" key="3">
    <source>
        <dbReference type="ARBA" id="ARBA00023157"/>
    </source>
</evidence>
<dbReference type="SMART" id="SM00060">
    <property type="entry name" value="FN3"/>
    <property type="match status" value="10"/>
</dbReference>
<evidence type="ECO:0000313" key="9">
    <source>
        <dbReference type="Proteomes" id="UP000225706"/>
    </source>
</evidence>
<feature type="domain" description="Fibronectin type-III" evidence="7">
    <location>
        <begin position="441"/>
        <end position="542"/>
    </location>
</feature>
<keyword evidence="9" id="KW-1185">Reference proteome</keyword>
<gene>
    <name evidence="8" type="primary">Sdk2</name>
    <name evidence="8" type="ORF">AWC38_SpisGene7755</name>
</gene>
<keyword evidence="4" id="KW-0675">Receptor</keyword>
<dbReference type="InterPro" id="IPR013783">
    <property type="entry name" value="Ig-like_fold"/>
</dbReference>
<organism evidence="8 9">
    <name type="scientific">Stylophora pistillata</name>
    <name type="common">Smooth cauliflower coral</name>
    <dbReference type="NCBI Taxonomy" id="50429"/>
    <lineage>
        <taxon>Eukaryota</taxon>
        <taxon>Metazoa</taxon>
        <taxon>Cnidaria</taxon>
        <taxon>Anthozoa</taxon>
        <taxon>Hexacorallia</taxon>
        <taxon>Scleractinia</taxon>
        <taxon>Astrocoeniina</taxon>
        <taxon>Pocilloporidae</taxon>
        <taxon>Stylophora</taxon>
    </lineage>
</organism>
<dbReference type="PROSITE" id="PS50853">
    <property type="entry name" value="FN3"/>
    <property type="match status" value="10"/>
</dbReference>
<feature type="domain" description="Fibronectin type-III" evidence="7">
    <location>
        <begin position="547"/>
        <end position="642"/>
    </location>
</feature>
<dbReference type="GO" id="GO:0004896">
    <property type="term" value="F:cytokine receptor activity"/>
    <property type="evidence" value="ECO:0007669"/>
    <property type="project" value="TreeGrafter"/>
</dbReference>
<feature type="domain" description="Fibronectin type-III" evidence="7">
    <location>
        <begin position="1153"/>
        <end position="1265"/>
    </location>
</feature>
<evidence type="ECO:0000256" key="1">
    <source>
        <dbReference type="ARBA" id="ARBA00022729"/>
    </source>
</evidence>
<dbReference type="InterPro" id="IPR036116">
    <property type="entry name" value="FN3_sf"/>
</dbReference>
<feature type="domain" description="Fibronectin type-III" evidence="7">
    <location>
        <begin position="755"/>
        <end position="854"/>
    </location>
</feature>
<comment type="caution">
    <text evidence="8">The sequence shown here is derived from an EMBL/GenBank/DDBJ whole genome shotgun (WGS) entry which is preliminary data.</text>
</comment>
<feature type="transmembrane region" description="Helical" evidence="6">
    <location>
        <begin position="1563"/>
        <end position="1583"/>
    </location>
</feature>
<feature type="domain" description="Fibronectin type-III" evidence="7">
    <location>
        <begin position="647"/>
        <end position="750"/>
    </location>
</feature>
<feature type="transmembrane region" description="Helical" evidence="6">
    <location>
        <begin position="1502"/>
        <end position="1522"/>
    </location>
</feature>
<dbReference type="FunFam" id="2.60.40.10:FF:000028">
    <property type="entry name" value="Neuronal cell adhesion molecule"/>
    <property type="match status" value="2"/>
</dbReference>
<protein>
    <submittedName>
        <fullName evidence="8">Protein sidekick-2</fullName>
    </submittedName>
</protein>
<evidence type="ECO:0000259" key="7">
    <source>
        <dbReference type="PROSITE" id="PS50853"/>
    </source>
</evidence>
<name>A0A2B4SCD6_STYPI</name>
<dbReference type="PANTHER" id="PTHR23036:SF151">
    <property type="entry name" value="FIBRONECTIN TYPE-III DOMAIN-CONTAINING PROTEIN"/>
    <property type="match status" value="1"/>
</dbReference>
<feature type="domain" description="Fibronectin type-III" evidence="7">
    <location>
        <begin position="1053"/>
        <end position="1148"/>
    </location>
</feature>
<sequence>MVTFLLFVASHNLLGPSGNFLVKADSYKKWTLNDNDNKIEKVGNVKSEPSPVGWGVYLDGSSNTYVKLDGYDKQCLGNPSECDFTIGFFMKLFPKSGVQFYFGNKVDGLLYEGVNIYQNGSLRVEVLGKTTYCTRVIKPPQGVWFYLGIVWNKVGTLGVYYDSWFGHSVHSRCGSNFKELVKKDAYHLGRYTYPTAYYDNLEIWYSAQSRSVFDARWKEAFDGSGQYTVMKLTIIFPELLYSAGNVDQDEFFNKIKDLFINDTHFRDATDVSVSQSDDRATAVSLTLEFNRTQNLWESILTFQLAMENGALLGSPGMFDEASCRNTDDSHFFCEIPANFTISKVTASTAKLIFEQVSVEPHENYFFGYRVIYKNLDDPNSKWTIKDNVRRYLPPKPIQHQISSLKSYTNYSFRVYAASFKSAGLISEAIEVRTDESTPSVGPDIVTSQSTSSTSIYVQWSHTISANKVNGVLIGYSVKWNDEHFHHGHPYSSKGIKHLGLNATNFTIISLHEYWPYTISVSGRTSKGPGVGTERRGVKTKDDVPSEAPYKIQLHTVNATTLNATWRDVRLIHQNGVILGYRVRFQHADDGPLLWNMTTGPDVHDFLFTDLLIFQNYSVQMQAFAGKGDGPWSNKVYQLTDESTPINSPVNITAYNVSSREIKVFWNYDDNPRLILGHLQGFTLYFLEANASDVFPEDANLKTFETHNRTLRSKIAKELEVYRLYNITIAARTAKGTGPTNESFVVRTHGEVPGAPPRAFTAHNTSTSSLYAQWQEIVKDKQHGIMLGYKLFVYELTKRGSKSMENRTYGLDIVETNFTGLRTFTEYRIEILGFNNYGDGPIVAEELFTEESVPSQPPSNFTAYNVSSTIIFATWKPVAECCRLGIIRGYRATLTDPSNASVTMTKTVTLMGTWFLALKKFHTYQISIVAFTSKGNGPKVSTLASTDQDVPDAPPQNVTGHNISQTEIRLLWQPVPRDKLNGILMGYKGSCWIAQGYQGFVEKQFNSSVLEGVVDGLNAFTTYACKVKAFTIKGDGPSSSVISVKTEEEAPRVAPTSFYGKNSSSTSISLQWTSIPAAYVAGVLRNFYIAYRQLDTAENTTHTVTVPPTNLTVELTNLRKYTNYSIEIMGVTKFIGIGTEPIIVSTDEDIPSLPPQDIKLQNSSSTSVFVQWKPIPKDNVHGKLLGIKLLYRSAQRDNSIVFRSRARRSIVSDWSAYTNITLPPNALSYNITSLEKFTNYTVEILGFTSKGDGNISHRFIVSTDEDVPSMPPASLTPISRTGDFKMDVRWEPVPVGFVHGILLGYRIYFTKVQELGRFSTSKTEAVTVGPFEQNTTVTPLKNFAVYDLQIAAFTIKGEGVLTDIKDGSTCRCPREFKTTWYPFPPYITYENGTVGGFIPRILEGAVEYCCSDCVLANGKPASTIDFELDGKGDLARKRGVEALISSIDSLTDFSTPVNGFDGQTHYSLYRYVKLAESPGVGFITVMDPHEKAIAIANVFIQSWPLLLLSLIMMVAAGILMWLLDARSNSREFPGSFIRGAPEGLWWAFVTSTTVGYGDRCPRGVLARLFAITWTLSGLVVVAILTGRVATVLTEFGYKGPYIPLYGAKVAAIANNSDFRLGVRKNARVNTVRIYKSYEEISRALGNQEVKGALVDLYVLSSHNYLFNDPRFRIVRIYDYKANYGVVLAGHSMKLEQCFTEHIKAHSGIVFQKIEDNIKFLRTVFTNIPSLSQMGTASRHNEIRGLEAEMLRTVCADVETEPVLQEITGEELNRGANRAPDARLDIHARGFWDRQQSAFFDVRVCHPNADSYRELSPKQIFQLHENEKKRQYSRRVLEVEQATFTPLVFTSTGGMADECKRFHKRLAELISIKKCETYSTTMSWIRAKISFALLRCALLCLRGTRKKRRTFETFDIDFLIDNAMANIG</sequence>
<dbReference type="SUPFAM" id="SSF81324">
    <property type="entry name" value="Voltage-gated potassium channels"/>
    <property type="match status" value="1"/>
</dbReference>
<dbReference type="OrthoDB" id="5965404at2759"/>
<dbReference type="GO" id="GO:0009897">
    <property type="term" value="C:external side of plasma membrane"/>
    <property type="evidence" value="ECO:0007669"/>
    <property type="project" value="TreeGrafter"/>
</dbReference>
<feature type="domain" description="Fibronectin type-III" evidence="7">
    <location>
        <begin position="1270"/>
        <end position="1374"/>
    </location>
</feature>
<keyword evidence="1" id="KW-0732">Signal</keyword>
<dbReference type="Proteomes" id="UP000225706">
    <property type="component" value="Unassembled WGS sequence"/>
</dbReference>
<keyword evidence="2" id="KW-0677">Repeat</keyword>
<dbReference type="InterPro" id="IPR003961">
    <property type="entry name" value="FN3_dom"/>
</dbReference>
<accession>A0A2B4SCD6</accession>
<dbReference type="GO" id="GO:0019955">
    <property type="term" value="F:cytokine binding"/>
    <property type="evidence" value="ECO:0007669"/>
    <property type="project" value="TreeGrafter"/>
</dbReference>
<dbReference type="STRING" id="50429.A0A2B4SCD6"/>
<dbReference type="InterPro" id="IPR050379">
    <property type="entry name" value="Type-I_Cytokine_Rcpt"/>
</dbReference>
<reference evidence="9" key="1">
    <citation type="journal article" date="2017" name="bioRxiv">
        <title>Comparative analysis of the genomes of Stylophora pistillata and Acropora digitifera provides evidence for extensive differences between species of corals.</title>
        <authorList>
            <person name="Voolstra C.R."/>
            <person name="Li Y."/>
            <person name="Liew Y.J."/>
            <person name="Baumgarten S."/>
            <person name="Zoccola D."/>
            <person name="Flot J.-F."/>
            <person name="Tambutte S."/>
            <person name="Allemand D."/>
            <person name="Aranda M."/>
        </authorList>
    </citation>
    <scope>NUCLEOTIDE SEQUENCE [LARGE SCALE GENOMIC DNA]</scope>
</reference>
<dbReference type="CDD" id="cd00063">
    <property type="entry name" value="FN3"/>
    <property type="match status" value="10"/>
</dbReference>
<dbReference type="Pfam" id="PF07885">
    <property type="entry name" value="Ion_trans_2"/>
    <property type="match status" value="1"/>
</dbReference>
<keyword evidence="6" id="KW-0812">Transmembrane</keyword>
<dbReference type="Gene3D" id="1.10.287.70">
    <property type="match status" value="1"/>
</dbReference>
<evidence type="ECO:0000256" key="5">
    <source>
        <dbReference type="ARBA" id="ARBA00023180"/>
    </source>
</evidence>
<dbReference type="GO" id="GO:0043235">
    <property type="term" value="C:receptor complex"/>
    <property type="evidence" value="ECO:0007669"/>
    <property type="project" value="TreeGrafter"/>
</dbReference>
<feature type="domain" description="Fibronectin type-III" evidence="7">
    <location>
        <begin position="335"/>
        <end position="436"/>
    </location>
</feature>
<dbReference type="EMBL" id="LSMT01000101">
    <property type="protein sequence ID" value="PFX27531.1"/>
    <property type="molecule type" value="Genomic_DNA"/>
</dbReference>
<dbReference type="SUPFAM" id="SSF49265">
    <property type="entry name" value="Fibronectin type III"/>
    <property type="match status" value="6"/>
</dbReference>
<keyword evidence="6" id="KW-1133">Transmembrane helix</keyword>
<dbReference type="InterPro" id="IPR013099">
    <property type="entry name" value="K_chnl_dom"/>
</dbReference>
<feature type="domain" description="Fibronectin type-III" evidence="7">
    <location>
        <begin position="953"/>
        <end position="1048"/>
    </location>
</feature>
<dbReference type="Pfam" id="PF00041">
    <property type="entry name" value="fn3"/>
    <property type="match status" value="5"/>
</dbReference>
<keyword evidence="5" id="KW-0325">Glycoprotein</keyword>
<proteinExistence type="predicted"/>
<evidence type="ECO:0000256" key="4">
    <source>
        <dbReference type="ARBA" id="ARBA00023170"/>
    </source>
</evidence>
<feature type="domain" description="Fibronectin type-III" evidence="7">
    <location>
        <begin position="856"/>
        <end position="952"/>
    </location>
</feature>
<evidence type="ECO:0000313" key="8">
    <source>
        <dbReference type="EMBL" id="PFX27531.1"/>
    </source>
</evidence>
<evidence type="ECO:0000256" key="6">
    <source>
        <dbReference type="SAM" id="Phobius"/>
    </source>
</evidence>
<evidence type="ECO:0000256" key="2">
    <source>
        <dbReference type="ARBA" id="ARBA00022737"/>
    </source>
</evidence>
<dbReference type="PANTHER" id="PTHR23036">
    <property type="entry name" value="CYTOKINE RECEPTOR"/>
    <property type="match status" value="1"/>
</dbReference>